<dbReference type="EMBL" id="RZHG01000025">
    <property type="protein sequence ID" value="RUR28627.1"/>
    <property type="molecule type" value="Genomic_DNA"/>
</dbReference>
<organism evidence="5 6">
    <name type="scientific">Vreelandella andesensis</name>
    <dbReference type="NCBI Taxonomy" id="447567"/>
    <lineage>
        <taxon>Bacteria</taxon>
        <taxon>Pseudomonadati</taxon>
        <taxon>Pseudomonadota</taxon>
        <taxon>Gammaproteobacteria</taxon>
        <taxon>Oceanospirillales</taxon>
        <taxon>Halomonadaceae</taxon>
        <taxon>Vreelandella</taxon>
    </lineage>
</organism>
<dbReference type="SMART" id="SM00345">
    <property type="entry name" value="HTH_GNTR"/>
    <property type="match status" value="1"/>
</dbReference>
<dbReference type="SMART" id="SM00895">
    <property type="entry name" value="FCD"/>
    <property type="match status" value="1"/>
</dbReference>
<dbReference type="PROSITE" id="PS50949">
    <property type="entry name" value="HTH_GNTR"/>
    <property type="match status" value="1"/>
</dbReference>
<keyword evidence="6" id="KW-1185">Reference proteome</keyword>
<dbReference type="SUPFAM" id="SSF46785">
    <property type="entry name" value="Winged helix' DNA-binding domain"/>
    <property type="match status" value="1"/>
</dbReference>
<evidence type="ECO:0000313" key="6">
    <source>
        <dbReference type="Proteomes" id="UP000287336"/>
    </source>
</evidence>
<dbReference type="InterPro" id="IPR008920">
    <property type="entry name" value="TF_FadR/GntR_C"/>
</dbReference>
<keyword evidence="2" id="KW-0238">DNA-binding</keyword>
<dbReference type="InterPro" id="IPR011711">
    <property type="entry name" value="GntR_C"/>
</dbReference>
<dbReference type="InterPro" id="IPR036390">
    <property type="entry name" value="WH_DNA-bd_sf"/>
</dbReference>
<dbReference type="GO" id="GO:0003700">
    <property type="term" value="F:DNA-binding transcription factor activity"/>
    <property type="evidence" value="ECO:0007669"/>
    <property type="project" value="InterPro"/>
</dbReference>
<dbReference type="AlphaFoldDB" id="A0A3S1DKG9"/>
<keyword evidence="1" id="KW-0805">Transcription regulation</keyword>
<evidence type="ECO:0000256" key="2">
    <source>
        <dbReference type="ARBA" id="ARBA00023125"/>
    </source>
</evidence>
<dbReference type="Proteomes" id="UP000287336">
    <property type="component" value="Unassembled WGS sequence"/>
</dbReference>
<comment type="caution">
    <text evidence="5">The sequence shown here is derived from an EMBL/GenBank/DDBJ whole genome shotgun (WGS) entry which is preliminary data.</text>
</comment>
<evidence type="ECO:0000313" key="5">
    <source>
        <dbReference type="EMBL" id="RUR28627.1"/>
    </source>
</evidence>
<evidence type="ECO:0000259" key="4">
    <source>
        <dbReference type="PROSITE" id="PS50949"/>
    </source>
</evidence>
<dbReference type="OrthoDB" id="5243844at2"/>
<gene>
    <name evidence="5" type="ORF">ELY33_13860</name>
</gene>
<dbReference type="Pfam" id="PF07729">
    <property type="entry name" value="FCD"/>
    <property type="match status" value="1"/>
</dbReference>
<keyword evidence="3" id="KW-0804">Transcription</keyword>
<dbReference type="Gene3D" id="1.20.120.530">
    <property type="entry name" value="GntR ligand-binding domain-like"/>
    <property type="match status" value="1"/>
</dbReference>
<sequence length="244" mass="26859">MTLGWHKKSFTKTKEGRVSDQDIVEHIRSAVLMQRLAPNTKLPEVTIGDVFGVSRSVVRKALTRLDAEHVIDQRPNQVARVRAPSIDETRETFSARRLVEGEIVSLLAGKLEAATYKALEKQVALEKQAFENSDEPSRIEHSLNIHHLLAQRAPNRILGAMLTDLVLRTSIVIALYKRPGLSSCYLEGDHATLLAHLASGDAEAAKQALFTHLNSLESLLVLSSQEPENDDLMTILGGKSAKAS</sequence>
<dbReference type="InterPro" id="IPR000524">
    <property type="entry name" value="Tscrpt_reg_HTH_GntR"/>
</dbReference>
<evidence type="ECO:0000256" key="3">
    <source>
        <dbReference type="ARBA" id="ARBA00023163"/>
    </source>
</evidence>
<protein>
    <submittedName>
        <fullName evidence="5">GntR family transcriptional regulator</fullName>
    </submittedName>
</protein>
<accession>A0A3S1DKG9</accession>
<dbReference type="RefSeq" id="WP_126948501.1">
    <property type="nucleotide sequence ID" value="NZ_RZHG01000025.1"/>
</dbReference>
<dbReference type="InterPro" id="IPR036388">
    <property type="entry name" value="WH-like_DNA-bd_sf"/>
</dbReference>
<dbReference type="SUPFAM" id="SSF48008">
    <property type="entry name" value="GntR ligand-binding domain-like"/>
    <property type="match status" value="1"/>
</dbReference>
<name>A0A3S1DKG9_9GAMM</name>
<reference evidence="5 6" key="1">
    <citation type="submission" date="2018-12" db="EMBL/GenBank/DDBJ databases">
        <title>three novel Halomonas strain isolated from plants.</title>
        <authorList>
            <person name="Sun C."/>
        </authorList>
    </citation>
    <scope>NUCLEOTIDE SEQUENCE [LARGE SCALE GENOMIC DNA]</scope>
    <source>
        <strain evidence="5 6">DSM 19434</strain>
    </source>
</reference>
<proteinExistence type="predicted"/>
<feature type="domain" description="HTH gntR-type" evidence="4">
    <location>
        <begin position="17"/>
        <end position="84"/>
    </location>
</feature>
<evidence type="ECO:0000256" key="1">
    <source>
        <dbReference type="ARBA" id="ARBA00023015"/>
    </source>
</evidence>
<dbReference type="Gene3D" id="1.10.10.10">
    <property type="entry name" value="Winged helix-like DNA-binding domain superfamily/Winged helix DNA-binding domain"/>
    <property type="match status" value="1"/>
</dbReference>
<dbReference type="PANTHER" id="PTHR43537:SF53">
    <property type="entry name" value="HTH-TYPE TRANSCRIPTIONAL REPRESSOR NANR"/>
    <property type="match status" value="1"/>
</dbReference>
<dbReference type="Pfam" id="PF00392">
    <property type="entry name" value="GntR"/>
    <property type="match status" value="1"/>
</dbReference>
<dbReference type="PANTHER" id="PTHR43537">
    <property type="entry name" value="TRANSCRIPTIONAL REGULATOR, GNTR FAMILY"/>
    <property type="match status" value="1"/>
</dbReference>
<dbReference type="GO" id="GO:0003677">
    <property type="term" value="F:DNA binding"/>
    <property type="evidence" value="ECO:0007669"/>
    <property type="project" value="UniProtKB-KW"/>
</dbReference>